<feature type="transmembrane region" description="Helical" evidence="1">
    <location>
        <begin position="196"/>
        <end position="212"/>
    </location>
</feature>
<feature type="transmembrane region" description="Helical" evidence="1">
    <location>
        <begin position="167"/>
        <end position="190"/>
    </location>
</feature>
<evidence type="ECO:0000313" key="3">
    <source>
        <dbReference type="Proteomes" id="UP000308528"/>
    </source>
</evidence>
<dbReference type="RefSeq" id="WP_136456287.1">
    <property type="nucleotide sequence ID" value="NZ_SRSF01000001.1"/>
</dbReference>
<keyword evidence="1" id="KW-0472">Membrane</keyword>
<dbReference type="AlphaFoldDB" id="A0A4S4NNA6"/>
<accession>A0A4S4NNA6</accession>
<reference evidence="2 3" key="1">
    <citation type="submission" date="2019-04" db="EMBL/GenBank/DDBJ databases">
        <title>Lewinella litorea sp. nov., isolated from a marine sand.</title>
        <authorList>
            <person name="Yoon J.-H."/>
        </authorList>
    </citation>
    <scope>NUCLEOTIDE SEQUENCE [LARGE SCALE GENOMIC DNA]</scope>
    <source>
        <strain evidence="2 3">HSMS-39</strain>
    </source>
</reference>
<dbReference type="Proteomes" id="UP000308528">
    <property type="component" value="Unassembled WGS sequence"/>
</dbReference>
<sequence>MIGRTLARFGRRMGWYRGPDGVFGLYRGYLVSIQQQLSFGVPRKETIRVETQPLTPEQQVDISKTLADTPLPMRFARPEVTGSTLCLHYRRLFTAHDRHEVRKVIDAIIDVAEAYGLDPAVPADPDNGGLHFCLYRGKVMVLDNAAFKRLRDNHRDRCGNHLPPSSSYVYGVAGGSLYALVGVVPTVLAAYLMEPLPVVGGIGVSYLCYYGYRQFNGAVGSRTTPAMLVLSLLWILVTTYGSFWVQLLGEGRNWSEAWWYTSDLRQRYIYDGGLAIITGVLASITLSRYYLRSAGRFREARPL</sequence>
<organism evidence="2 3">
    <name type="scientific">Neolewinella litorea</name>
    <dbReference type="NCBI Taxonomy" id="2562452"/>
    <lineage>
        <taxon>Bacteria</taxon>
        <taxon>Pseudomonadati</taxon>
        <taxon>Bacteroidota</taxon>
        <taxon>Saprospiria</taxon>
        <taxon>Saprospirales</taxon>
        <taxon>Lewinellaceae</taxon>
        <taxon>Neolewinella</taxon>
    </lineage>
</organism>
<evidence type="ECO:0000313" key="2">
    <source>
        <dbReference type="EMBL" id="THH41454.1"/>
    </source>
</evidence>
<dbReference type="EMBL" id="SRSF01000001">
    <property type="protein sequence ID" value="THH41454.1"/>
    <property type="molecule type" value="Genomic_DNA"/>
</dbReference>
<dbReference type="OrthoDB" id="1238681at2"/>
<keyword evidence="3" id="KW-1185">Reference proteome</keyword>
<evidence type="ECO:0000256" key="1">
    <source>
        <dbReference type="SAM" id="Phobius"/>
    </source>
</evidence>
<keyword evidence="1" id="KW-0812">Transmembrane</keyword>
<gene>
    <name evidence="2" type="ORF">E4021_02320</name>
</gene>
<name>A0A4S4NNA6_9BACT</name>
<keyword evidence="1" id="KW-1133">Transmembrane helix</keyword>
<proteinExistence type="predicted"/>
<protein>
    <submittedName>
        <fullName evidence="2">Uncharacterized protein</fullName>
    </submittedName>
</protein>
<feature type="transmembrane region" description="Helical" evidence="1">
    <location>
        <begin position="268"/>
        <end position="291"/>
    </location>
</feature>
<comment type="caution">
    <text evidence="2">The sequence shown here is derived from an EMBL/GenBank/DDBJ whole genome shotgun (WGS) entry which is preliminary data.</text>
</comment>
<feature type="transmembrane region" description="Helical" evidence="1">
    <location>
        <begin position="224"/>
        <end position="248"/>
    </location>
</feature>